<gene>
    <name evidence="10" type="primary">ERF106</name>
    <name evidence="10" type="ORF">SDJN03_02959</name>
</gene>
<feature type="non-terminal residue" evidence="10">
    <location>
        <position position="1"/>
    </location>
</feature>
<feature type="region of interest" description="Disordered" evidence="8">
    <location>
        <begin position="58"/>
        <end position="96"/>
    </location>
</feature>
<comment type="caution">
    <text evidence="10">The sequence shown here is derived from an EMBL/GenBank/DDBJ whole genome shotgun (WGS) entry which is preliminary data.</text>
</comment>
<dbReference type="PANTHER" id="PTHR31190:SF499">
    <property type="entry name" value="ETHYLENE-RESPONSIVE TRANSCRIPTION FACTOR ERF105"/>
    <property type="match status" value="1"/>
</dbReference>
<evidence type="ECO:0000313" key="11">
    <source>
        <dbReference type="Proteomes" id="UP000685013"/>
    </source>
</evidence>
<keyword evidence="6" id="KW-0804">Transcription</keyword>
<name>A0AAV6P215_9ROSI</name>
<protein>
    <submittedName>
        <fullName evidence="10">Ethylene-responsive transcription factor</fullName>
    </submittedName>
</protein>
<evidence type="ECO:0000256" key="1">
    <source>
        <dbReference type="ARBA" id="ARBA00004123"/>
    </source>
</evidence>
<evidence type="ECO:0000256" key="2">
    <source>
        <dbReference type="ARBA" id="ARBA00022745"/>
    </source>
</evidence>
<dbReference type="InterPro" id="IPR044808">
    <property type="entry name" value="ERF_plant"/>
</dbReference>
<feature type="compositionally biased region" description="Pro residues" evidence="8">
    <location>
        <begin position="159"/>
        <end position="169"/>
    </location>
</feature>
<reference evidence="10 11" key="1">
    <citation type="journal article" date="2021" name="Hortic Res">
        <title>The domestication of Cucurbita argyrosperma as revealed by the genome of its wild relative.</title>
        <authorList>
            <person name="Barrera-Redondo J."/>
            <person name="Sanchez-de la Vega G."/>
            <person name="Aguirre-Liguori J.A."/>
            <person name="Castellanos-Morales G."/>
            <person name="Gutierrez-Guerrero Y.T."/>
            <person name="Aguirre-Dugua X."/>
            <person name="Aguirre-Planter E."/>
            <person name="Tenaillon M.I."/>
            <person name="Lira-Saade R."/>
            <person name="Eguiarte L.E."/>
        </authorList>
    </citation>
    <scope>NUCLEOTIDE SEQUENCE [LARGE SCALE GENOMIC DNA]</scope>
    <source>
        <strain evidence="10">JBR-2021</strain>
    </source>
</reference>
<dbReference type="GO" id="GO:0009873">
    <property type="term" value="P:ethylene-activated signaling pathway"/>
    <property type="evidence" value="ECO:0007669"/>
    <property type="project" value="UniProtKB-KW"/>
</dbReference>
<evidence type="ECO:0000256" key="8">
    <source>
        <dbReference type="SAM" id="MobiDB-lite"/>
    </source>
</evidence>
<dbReference type="GO" id="GO:0005634">
    <property type="term" value="C:nucleus"/>
    <property type="evidence" value="ECO:0007669"/>
    <property type="project" value="UniProtKB-SubCell"/>
</dbReference>
<dbReference type="PROSITE" id="PS51032">
    <property type="entry name" value="AP2_ERF"/>
    <property type="match status" value="1"/>
</dbReference>
<dbReference type="GO" id="GO:0003677">
    <property type="term" value="F:DNA binding"/>
    <property type="evidence" value="ECO:0007669"/>
    <property type="project" value="UniProtKB-KW"/>
</dbReference>
<accession>A0AAV6P215</accession>
<keyword evidence="2" id="KW-0936">Ethylene signaling pathway</keyword>
<dbReference type="FunFam" id="3.30.730.10:FF:000001">
    <property type="entry name" value="Ethylene-responsive transcription factor 2"/>
    <property type="match status" value="1"/>
</dbReference>
<keyword evidence="7" id="KW-0539">Nucleus</keyword>
<keyword evidence="4" id="KW-0238">DNA-binding</keyword>
<organism evidence="10 11">
    <name type="scientific">Cucurbita argyrosperma subsp. sororia</name>
    <dbReference type="NCBI Taxonomy" id="37648"/>
    <lineage>
        <taxon>Eukaryota</taxon>
        <taxon>Viridiplantae</taxon>
        <taxon>Streptophyta</taxon>
        <taxon>Embryophyta</taxon>
        <taxon>Tracheophyta</taxon>
        <taxon>Spermatophyta</taxon>
        <taxon>Magnoliopsida</taxon>
        <taxon>eudicotyledons</taxon>
        <taxon>Gunneridae</taxon>
        <taxon>Pentapetalae</taxon>
        <taxon>rosids</taxon>
        <taxon>fabids</taxon>
        <taxon>Cucurbitales</taxon>
        <taxon>Cucurbitaceae</taxon>
        <taxon>Cucurbiteae</taxon>
        <taxon>Cucurbita</taxon>
    </lineage>
</organism>
<evidence type="ECO:0000259" key="9">
    <source>
        <dbReference type="PROSITE" id="PS51032"/>
    </source>
</evidence>
<keyword evidence="5" id="KW-0010">Activator</keyword>
<dbReference type="InterPro" id="IPR001471">
    <property type="entry name" value="AP2/ERF_dom"/>
</dbReference>
<dbReference type="GO" id="GO:0003700">
    <property type="term" value="F:DNA-binding transcription factor activity"/>
    <property type="evidence" value="ECO:0007669"/>
    <property type="project" value="InterPro"/>
</dbReference>
<evidence type="ECO:0000256" key="5">
    <source>
        <dbReference type="ARBA" id="ARBA00023159"/>
    </source>
</evidence>
<dbReference type="PANTHER" id="PTHR31190">
    <property type="entry name" value="DNA-BINDING DOMAIN"/>
    <property type="match status" value="1"/>
</dbReference>
<dbReference type="AlphaFoldDB" id="A0AAV6P215"/>
<keyword evidence="11" id="KW-1185">Reference proteome</keyword>
<evidence type="ECO:0000256" key="6">
    <source>
        <dbReference type="ARBA" id="ARBA00023163"/>
    </source>
</evidence>
<evidence type="ECO:0000256" key="3">
    <source>
        <dbReference type="ARBA" id="ARBA00023015"/>
    </source>
</evidence>
<dbReference type="EMBL" id="JAGKQH010000002">
    <property type="protein sequence ID" value="KAG6605642.1"/>
    <property type="molecule type" value="Genomic_DNA"/>
</dbReference>
<sequence length="300" mass="34727">MELREEDDFSRLKLIQRHRLQDSDSFRTLLDFEFPLPSAFFSLPSIKFEFEDFEFMKPSEEEEPPIQKPEQSERSSSPEVAMAEEVSSSDGGRKYRGVRRRPWGKFAAEIRDPSRKGSRVWLGTFNSDVDAARAYDSAAFKMRGRKAKLNFPLDAGKSEPPPPPPPPPGNGRNRTRETKGIYFDLSEEKLYEFPVPEASNDRGHKIVKYFGGCCGHLYWVEGVELEPMELIVYEMEDDHCGWFVKYRVDLKWVWSWYQNPGSGGMEALYSKFTVLAIVDQSMCCFSVSKYLQSECEEWEL</sequence>
<feature type="domain" description="AP2/ERF" evidence="9">
    <location>
        <begin position="94"/>
        <end position="152"/>
    </location>
</feature>
<evidence type="ECO:0000256" key="7">
    <source>
        <dbReference type="ARBA" id="ARBA00023242"/>
    </source>
</evidence>
<evidence type="ECO:0000313" key="10">
    <source>
        <dbReference type="EMBL" id="KAG6605642.1"/>
    </source>
</evidence>
<feature type="region of interest" description="Disordered" evidence="8">
    <location>
        <begin position="151"/>
        <end position="176"/>
    </location>
</feature>
<comment type="subcellular location">
    <subcellularLocation>
        <location evidence="1">Nucleus</location>
    </subcellularLocation>
</comment>
<dbReference type="Proteomes" id="UP000685013">
    <property type="component" value="Chromosome 2"/>
</dbReference>
<dbReference type="SMART" id="SM00380">
    <property type="entry name" value="AP2"/>
    <property type="match status" value="1"/>
</dbReference>
<dbReference type="Pfam" id="PF00847">
    <property type="entry name" value="AP2"/>
    <property type="match status" value="1"/>
</dbReference>
<dbReference type="CDD" id="cd00018">
    <property type="entry name" value="AP2"/>
    <property type="match status" value="1"/>
</dbReference>
<keyword evidence="3" id="KW-0805">Transcription regulation</keyword>
<proteinExistence type="predicted"/>
<evidence type="ECO:0000256" key="4">
    <source>
        <dbReference type="ARBA" id="ARBA00023125"/>
    </source>
</evidence>